<dbReference type="AlphaFoldDB" id="A0A0T5X831"/>
<keyword evidence="2" id="KW-1185">Reference proteome</keyword>
<accession>A0A0T5X831</accession>
<dbReference type="Proteomes" id="UP000005273">
    <property type="component" value="Unassembled WGS sequence"/>
</dbReference>
<organism evidence="1 2">
    <name type="scientific">Acetomicrobium hydrogeniformans ATCC BAA-1850</name>
    <dbReference type="NCBI Taxonomy" id="592015"/>
    <lineage>
        <taxon>Bacteria</taxon>
        <taxon>Thermotogati</taxon>
        <taxon>Synergistota</taxon>
        <taxon>Synergistia</taxon>
        <taxon>Synergistales</taxon>
        <taxon>Acetomicrobiaceae</taxon>
        <taxon>Acetomicrobium</taxon>
    </lineage>
</organism>
<evidence type="ECO:0000313" key="1">
    <source>
        <dbReference type="EMBL" id="KRT34354.1"/>
    </source>
</evidence>
<comment type="caution">
    <text evidence="1">The sequence shown here is derived from an EMBL/GenBank/DDBJ whole genome shotgun (WGS) entry which is preliminary data.</text>
</comment>
<dbReference type="EMBL" id="ACJX03000001">
    <property type="protein sequence ID" value="KRT34354.1"/>
    <property type="molecule type" value="Genomic_DNA"/>
</dbReference>
<reference evidence="2" key="1">
    <citation type="submission" date="2012-09" db="EMBL/GenBank/DDBJ databases">
        <authorList>
            <person name="Weinstock G."/>
            <person name="Sodergren E."/>
            <person name="Clifton S."/>
            <person name="Fulton L."/>
            <person name="Fulton B."/>
            <person name="Courtney L."/>
            <person name="Fronick C."/>
            <person name="Harrison M."/>
            <person name="Strong C."/>
            <person name="Farmer C."/>
            <person name="Delehaunty K."/>
            <person name="Markovic C."/>
            <person name="Hall O."/>
            <person name="Minx P."/>
            <person name="Tomlinson C."/>
            <person name="Mitreva M."/>
            <person name="Nelson J."/>
            <person name="Hou S."/>
            <person name="Wollam A."/>
            <person name="Pepin K.H."/>
            <person name="Johnson M."/>
            <person name="Bhonagiri V."/>
            <person name="Nash W.E."/>
            <person name="Suruliraj S."/>
            <person name="Warren W."/>
            <person name="Chinwalla A."/>
            <person name="Mardis E.R."/>
            <person name="Wilson R.K."/>
        </authorList>
    </citation>
    <scope>NUCLEOTIDE SEQUENCE [LARGE SCALE GENOMIC DNA]</scope>
    <source>
        <strain evidence="2">OS1</strain>
    </source>
</reference>
<gene>
    <name evidence="1" type="ORF">HMPREF1705_04729</name>
</gene>
<name>A0A0T5X831_9BACT</name>
<sequence length="48" mass="5488">MYSLQYSSHFKDSLSSSKINFGVRRFKIRGKTSPSAMRTKSSGRMLID</sequence>
<protein>
    <submittedName>
        <fullName evidence="1">Uncharacterized protein</fullName>
    </submittedName>
</protein>
<evidence type="ECO:0000313" key="2">
    <source>
        <dbReference type="Proteomes" id="UP000005273"/>
    </source>
</evidence>
<proteinExistence type="predicted"/>